<dbReference type="Gene3D" id="3.30.730.10">
    <property type="entry name" value="AP2/ERF domain"/>
    <property type="match status" value="2"/>
</dbReference>
<keyword evidence="5" id="KW-0010">Activator</keyword>
<dbReference type="PaxDb" id="3635-A0A1U8KQ97"/>
<reference evidence="11" key="1">
    <citation type="journal article" date="2020" name="Nat. Genet.">
        <title>Genomic diversifications of five Gossypium allopolyploid species and their impact on cotton improvement.</title>
        <authorList>
            <person name="Chen Z.J."/>
            <person name="Sreedasyam A."/>
            <person name="Ando A."/>
            <person name="Song Q."/>
            <person name="De Santiago L.M."/>
            <person name="Hulse-Kemp A.M."/>
            <person name="Ding M."/>
            <person name="Ye W."/>
            <person name="Kirkbride R.C."/>
            <person name="Jenkins J."/>
            <person name="Plott C."/>
            <person name="Lovell J."/>
            <person name="Lin Y.M."/>
            <person name="Vaughn R."/>
            <person name="Liu B."/>
            <person name="Simpson S."/>
            <person name="Scheffler B.E."/>
            <person name="Wen L."/>
            <person name="Saski C.A."/>
            <person name="Grover C.E."/>
            <person name="Hu G."/>
            <person name="Conover J.L."/>
            <person name="Carlson J.W."/>
            <person name="Shu S."/>
            <person name="Boston L.B."/>
            <person name="Williams M."/>
            <person name="Peterson D.G."/>
            <person name="McGee K."/>
            <person name="Jones D.C."/>
            <person name="Wendel J.F."/>
            <person name="Stelly D.M."/>
            <person name="Grimwood J."/>
            <person name="Schmutz J."/>
        </authorList>
    </citation>
    <scope>NUCLEOTIDE SEQUENCE [LARGE SCALE GENOMIC DNA]</scope>
    <source>
        <strain evidence="11">cv. TM-1</strain>
    </source>
</reference>
<evidence type="ECO:0000256" key="5">
    <source>
        <dbReference type="ARBA" id="ARBA00023159"/>
    </source>
</evidence>
<dbReference type="GO" id="GO:0003677">
    <property type="term" value="F:DNA binding"/>
    <property type="evidence" value="ECO:0007669"/>
    <property type="project" value="UniProtKB-KW"/>
</dbReference>
<dbReference type="PANTHER" id="PTHR32467:SF116">
    <property type="entry name" value="INTEGRASE-TYPE DNA-BINDING SUPERFAMILY PROTEIN"/>
    <property type="match status" value="1"/>
</dbReference>
<evidence type="ECO:0000256" key="8">
    <source>
        <dbReference type="ARBA" id="ARBA00037973"/>
    </source>
</evidence>
<evidence type="ECO:0000256" key="2">
    <source>
        <dbReference type="ARBA" id="ARBA00022737"/>
    </source>
</evidence>
<dbReference type="PANTHER" id="PTHR32467">
    <property type="entry name" value="AP2-LIKE ETHYLENE-RESPONSIVE TRANSCRIPTION FACTOR"/>
    <property type="match status" value="1"/>
</dbReference>
<organism evidence="11 12">
    <name type="scientific">Gossypium hirsutum</name>
    <name type="common">Upland cotton</name>
    <name type="synonym">Gossypium mexicanum</name>
    <dbReference type="NCBI Taxonomy" id="3635"/>
    <lineage>
        <taxon>Eukaryota</taxon>
        <taxon>Viridiplantae</taxon>
        <taxon>Streptophyta</taxon>
        <taxon>Embryophyta</taxon>
        <taxon>Tracheophyta</taxon>
        <taxon>Spermatophyta</taxon>
        <taxon>Magnoliopsida</taxon>
        <taxon>eudicotyledons</taxon>
        <taxon>Gunneridae</taxon>
        <taxon>Pentapetalae</taxon>
        <taxon>rosids</taxon>
        <taxon>malvids</taxon>
        <taxon>Malvales</taxon>
        <taxon>Malvaceae</taxon>
        <taxon>Malvoideae</taxon>
        <taxon>Gossypium</taxon>
    </lineage>
</organism>
<sequence length="393" mass="44494">MEIVTAKSEFSPGRTRLCTAEDNAIDTNYIKRRRRDHSNSALGLSNQQQRHQQLQGDQPTATTVKRSSRFRGVSRHRWTGRFEAHLWDKGSWNPTQRKKGKQVYLGAYDEEESAARAYDLAAIKYWGTSTFTNFPVSDYGTEIEIMRSVTKEEYLASLRRRSSGFSRGVSRYRGVARHHHNGRWEARIGRVFGNKYLYLGTYSTQEEAAHAYDIAAIEYRGINAVTNFDLSTYIRWLKPGANDALISEQIKTASTTRLMMTSNIFPTEQTNGLTLFNSNPLTEKAIDIRKKGVVSPCPKTSPALSLLLRSSMFNKLVEQNLNANYDQTEEKDVKEAVDKNGRGEMLCNEVDGGVLPFMCSNNRGLESKESKVPLYNRTGQSMWNGALNLLTNA</sequence>
<evidence type="ECO:0000256" key="1">
    <source>
        <dbReference type="ARBA" id="ARBA00004123"/>
    </source>
</evidence>
<feature type="compositionally biased region" description="Low complexity" evidence="9">
    <location>
        <begin position="47"/>
        <end position="58"/>
    </location>
</feature>
<dbReference type="SMR" id="A0A1U8KQ97"/>
<dbReference type="PROSITE" id="PS51032">
    <property type="entry name" value="AP2_ERF"/>
    <property type="match status" value="2"/>
</dbReference>
<dbReference type="InterPro" id="IPR036955">
    <property type="entry name" value="AP2/ERF_dom_sf"/>
</dbReference>
<keyword evidence="7" id="KW-0539">Nucleus</keyword>
<dbReference type="SMART" id="SM00380">
    <property type="entry name" value="AP2"/>
    <property type="match status" value="2"/>
</dbReference>
<dbReference type="GO" id="GO:0005634">
    <property type="term" value="C:nucleus"/>
    <property type="evidence" value="ECO:0007669"/>
    <property type="project" value="UniProtKB-SubCell"/>
</dbReference>
<dbReference type="Proteomes" id="UP000818029">
    <property type="component" value="Chromosome A12"/>
</dbReference>
<feature type="domain" description="AP2/ERF" evidence="10">
    <location>
        <begin position="69"/>
        <end position="135"/>
    </location>
</feature>
<evidence type="ECO:0000256" key="3">
    <source>
        <dbReference type="ARBA" id="ARBA00023015"/>
    </source>
</evidence>
<keyword evidence="4" id="KW-0238">DNA-binding</keyword>
<feature type="domain" description="AP2/ERF" evidence="10">
    <location>
        <begin position="171"/>
        <end position="229"/>
    </location>
</feature>
<comment type="subcellular location">
    <subcellularLocation>
        <location evidence="1">Nucleus</location>
    </subcellularLocation>
</comment>
<dbReference type="PRINTS" id="PR00367">
    <property type="entry name" value="ETHRSPELEMNT"/>
</dbReference>
<dbReference type="KEGG" id="ghi:107919746"/>
<feature type="region of interest" description="Disordered" evidence="9">
    <location>
        <begin position="41"/>
        <end position="65"/>
    </location>
</feature>
<accession>A0A1U8KQ97</accession>
<evidence type="ECO:0000313" key="11">
    <source>
        <dbReference type="Proteomes" id="UP000818029"/>
    </source>
</evidence>
<comment type="similarity">
    <text evidence="8">Belongs to the AP2/ERF transcription factor family. AP2 subfamily.</text>
</comment>
<evidence type="ECO:0000256" key="4">
    <source>
        <dbReference type="ARBA" id="ARBA00023125"/>
    </source>
</evidence>
<dbReference type="SUPFAM" id="SSF54171">
    <property type="entry name" value="DNA-binding domain"/>
    <property type="match status" value="2"/>
</dbReference>
<keyword evidence="6" id="KW-0804">Transcription</keyword>
<dbReference type="Pfam" id="PF00847">
    <property type="entry name" value="AP2"/>
    <property type="match status" value="2"/>
</dbReference>
<evidence type="ECO:0000256" key="7">
    <source>
        <dbReference type="ARBA" id="ARBA00023242"/>
    </source>
</evidence>
<dbReference type="FunFam" id="3.30.730.10:FF:000002">
    <property type="entry name" value="AP2-like ethylene-responsive transcription factor"/>
    <property type="match status" value="1"/>
</dbReference>
<proteinExistence type="inferred from homology"/>
<name>A0A1U8KQ97_GOSHI</name>
<evidence type="ECO:0000256" key="6">
    <source>
        <dbReference type="ARBA" id="ARBA00023163"/>
    </source>
</evidence>
<dbReference type="OrthoDB" id="207175at2759"/>
<keyword evidence="11" id="KW-1185">Reference proteome</keyword>
<keyword evidence="2" id="KW-0677">Repeat</keyword>
<dbReference type="InterPro" id="IPR016177">
    <property type="entry name" value="DNA-bd_dom_sf"/>
</dbReference>
<dbReference type="STRING" id="3635.A0A1U8KQ97"/>
<dbReference type="FunFam" id="3.30.730.10:FF:000004">
    <property type="entry name" value="AP2-like ethylene-responsive transcription factor"/>
    <property type="match status" value="1"/>
</dbReference>
<keyword evidence="3" id="KW-0805">Transcription regulation</keyword>
<protein>
    <submittedName>
        <fullName evidence="12">AP2-like ethylene-responsive transcription factor At1g79700</fullName>
    </submittedName>
</protein>
<gene>
    <name evidence="12" type="primary">LOC107919746</name>
</gene>
<dbReference type="InterPro" id="IPR001471">
    <property type="entry name" value="AP2/ERF_dom"/>
</dbReference>
<evidence type="ECO:0000259" key="10">
    <source>
        <dbReference type="PROSITE" id="PS51032"/>
    </source>
</evidence>
<evidence type="ECO:0000313" key="12">
    <source>
        <dbReference type="RefSeq" id="XP_016704615.1"/>
    </source>
</evidence>
<evidence type="ECO:0000256" key="9">
    <source>
        <dbReference type="SAM" id="MobiDB-lite"/>
    </source>
</evidence>
<dbReference type="GeneID" id="107919746"/>
<dbReference type="AlphaFoldDB" id="A0A1U8KQ97"/>
<reference evidence="12" key="2">
    <citation type="submission" date="2025-08" db="UniProtKB">
        <authorList>
            <consortium name="RefSeq"/>
        </authorList>
    </citation>
    <scope>IDENTIFICATION</scope>
</reference>
<dbReference type="RefSeq" id="XP_016704615.1">
    <property type="nucleotide sequence ID" value="XM_016849126.2"/>
</dbReference>
<dbReference type="CDD" id="cd00018">
    <property type="entry name" value="AP2"/>
    <property type="match status" value="2"/>
</dbReference>
<dbReference type="GO" id="GO:0003700">
    <property type="term" value="F:DNA-binding transcription factor activity"/>
    <property type="evidence" value="ECO:0007669"/>
    <property type="project" value="InterPro"/>
</dbReference>